<name>A0A1H1VAK6_9GAMM</name>
<dbReference type="RefSeq" id="WP_093394632.1">
    <property type="nucleotide sequence ID" value="NZ_LT629736.1"/>
</dbReference>
<evidence type="ECO:0000256" key="9">
    <source>
        <dbReference type="ARBA" id="ARBA00031501"/>
    </source>
</evidence>
<dbReference type="Gene3D" id="3.20.20.80">
    <property type="entry name" value="Glycosidases"/>
    <property type="match status" value="1"/>
</dbReference>
<evidence type="ECO:0000256" key="2">
    <source>
        <dbReference type="ARBA" id="ARBA00005684"/>
    </source>
</evidence>
<dbReference type="Proteomes" id="UP000243207">
    <property type="component" value="Chromosome I"/>
</dbReference>
<dbReference type="EC" id="2.4.1.25" evidence="3 10"/>
<dbReference type="NCBIfam" id="TIGR00217">
    <property type="entry name" value="malQ"/>
    <property type="match status" value="1"/>
</dbReference>
<organism evidence="11 12">
    <name type="scientific">Halopseudomonas xinjiangensis</name>
    <dbReference type="NCBI Taxonomy" id="487184"/>
    <lineage>
        <taxon>Bacteria</taxon>
        <taxon>Pseudomonadati</taxon>
        <taxon>Pseudomonadota</taxon>
        <taxon>Gammaproteobacteria</taxon>
        <taxon>Pseudomonadales</taxon>
        <taxon>Pseudomonadaceae</taxon>
        <taxon>Halopseudomonas</taxon>
    </lineage>
</organism>
<dbReference type="Pfam" id="PF02446">
    <property type="entry name" value="Glyco_hydro_77"/>
    <property type="match status" value="1"/>
</dbReference>
<dbReference type="GO" id="GO:0004134">
    <property type="term" value="F:4-alpha-glucanotransferase activity"/>
    <property type="evidence" value="ECO:0007669"/>
    <property type="project" value="UniProtKB-EC"/>
</dbReference>
<keyword evidence="5 10" id="KW-0328">Glycosyltransferase</keyword>
<protein>
    <recommendedName>
        <fullName evidence="4 10">4-alpha-glucanotransferase</fullName>
        <ecNumber evidence="3 10">2.4.1.25</ecNumber>
    </recommendedName>
    <alternativeName>
        <fullName evidence="8 10">Amylomaltase</fullName>
    </alternativeName>
    <alternativeName>
        <fullName evidence="9 10">Disproportionating enzyme</fullName>
    </alternativeName>
</protein>
<comment type="catalytic activity">
    <reaction evidence="1 10">
        <text>Transfers a segment of a (1-&gt;4)-alpha-D-glucan to a new position in an acceptor, which may be glucose or a (1-&gt;4)-alpha-D-glucan.</text>
        <dbReference type="EC" id="2.4.1.25"/>
    </reaction>
</comment>
<dbReference type="AlphaFoldDB" id="A0A1H1VAK6"/>
<evidence type="ECO:0000256" key="7">
    <source>
        <dbReference type="ARBA" id="ARBA00023277"/>
    </source>
</evidence>
<dbReference type="SUPFAM" id="SSF51445">
    <property type="entry name" value="(Trans)glycosidases"/>
    <property type="match status" value="1"/>
</dbReference>
<evidence type="ECO:0000313" key="11">
    <source>
        <dbReference type="EMBL" id="SDS81670.1"/>
    </source>
</evidence>
<accession>A0A1H1VAK6</accession>
<dbReference type="OrthoDB" id="9763489at2"/>
<evidence type="ECO:0000256" key="10">
    <source>
        <dbReference type="RuleBase" id="RU361207"/>
    </source>
</evidence>
<keyword evidence="7 10" id="KW-0119">Carbohydrate metabolism</keyword>
<evidence type="ECO:0000256" key="6">
    <source>
        <dbReference type="ARBA" id="ARBA00022679"/>
    </source>
</evidence>
<dbReference type="PANTHER" id="PTHR32438:SF5">
    <property type="entry name" value="4-ALPHA-GLUCANOTRANSFERASE DPE1, CHLOROPLASTIC_AMYLOPLASTIC"/>
    <property type="match status" value="1"/>
</dbReference>
<keyword evidence="6 10" id="KW-0808">Transferase</keyword>
<dbReference type="PANTHER" id="PTHR32438">
    <property type="entry name" value="4-ALPHA-GLUCANOTRANSFERASE DPE1, CHLOROPLASTIC/AMYLOPLASTIC"/>
    <property type="match status" value="1"/>
</dbReference>
<evidence type="ECO:0000256" key="5">
    <source>
        <dbReference type="ARBA" id="ARBA00022676"/>
    </source>
</evidence>
<keyword evidence="12" id="KW-1185">Reference proteome</keyword>
<evidence type="ECO:0000256" key="4">
    <source>
        <dbReference type="ARBA" id="ARBA00020295"/>
    </source>
</evidence>
<proteinExistence type="inferred from homology"/>
<evidence type="ECO:0000313" key="12">
    <source>
        <dbReference type="Proteomes" id="UP000243207"/>
    </source>
</evidence>
<comment type="similarity">
    <text evidence="2 10">Belongs to the disproportionating enzyme family.</text>
</comment>
<dbReference type="EMBL" id="LT629736">
    <property type="protein sequence ID" value="SDS81670.1"/>
    <property type="molecule type" value="Genomic_DNA"/>
</dbReference>
<gene>
    <name evidence="11" type="ORF">SAMN05216421_2252</name>
</gene>
<reference evidence="12" key="1">
    <citation type="submission" date="2016-10" db="EMBL/GenBank/DDBJ databases">
        <authorList>
            <person name="Varghese N."/>
            <person name="Submissions S."/>
        </authorList>
    </citation>
    <scope>NUCLEOTIDE SEQUENCE [LARGE SCALE GENOMIC DNA]</scope>
    <source>
        <strain evidence="12">NRRL B-51270</strain>
    </source>
</reference>
<evidence type="ECO:0000256" key="3">
    <source>
        <dbReference type="ARBA" id="ARBA00012560"/>
    </source>
</evidence>
<evidence type="ECO:0000256" key="8">
    <source>
        <dbReference type="ARBA" id="ARBA00031423"/>
    </source>
</evidence>
<dbReference type="GO" id="GO:0005975">
    <property type="term" value="P:carbohydrate metabolic process"/>
    <property type="evidence" value="ECO:0007669"/>
    <property type="project" value="InterPro"/>
</dbReference>
<sequence length="691" mass="76193">MSDALLEQLTRAAGLAIDWTDAFGKPQSVAPDNQRALLEALGYPAGDEQQIRQSLNKIEQQRHNPTLYPLLAHDQGEPLCFAGRFKAGQSYQLTLEHGEALDGDLDENSCLPGIDSCGYHHLKIAGQETTLAIAPPACPSVDDLTGREGARIWGITAQVYSLRRPGDGGLGDTNALASLCDEIAPHGADAIAISPLHAMFSADLHNYSPYSPSSRMFFNILHSSPELVLGQEAVDRAVEQCGLQEEMRRLEQLDLIDWPAASAVRLRLLRQLHGNFQASPGEAMRDLQAFIDQGGEALEQHCRFEALHAYMLEKGEAGDWRQWPAELRDPHGTAVQRFAREHQQDVDFHCFAQWLMTRSLEQTQRSALKAGMKIGLIADLAVGAHGAGSQTWTRQNEFLPQVTVGAPPDILNSNGQSWGISAFSPQGLKENGFRAFIEMLRANMAHAGGIRIDHVMGLKRLWVIPEGAPSDAGAYLEFPFEDLLRLISLEAWRNKALIIGEDLGTVPEGLREDLARRNLLGMRVLLFEQDDGRFIPPARWPADALATTTTHDLPSIKGWFNCRDIDARIDAGHRPAEQSEEDRTVREKEKTALEQLLREEGFLAGAADDDDARLDACVELLGSTPAPLALLPLEDVMGSMDQPNLPGPGDEHPNWRRRWPDEVGDMLKDGAITARLKRLGKARQATRKKAT</sequence>
<dbReference type="InterPro" id="IPR003385">
    <property type="entry name" value="Glyco_hydro_77"/>
</dbReference>
<evidence type="ECO:0000256" key="1">
    <source>
        <dbReference type="ARBA" id="ARBA00000439"/>
    </source>
</evidence>
<dbReference type="STRING" id="487184.SAMN05216421_2252"/>
<dbReference type="InterPro" id="IPR017853">
    <property type="entry name" value="GH"/>
</dbReference>